<proteinExistence type="predicted"/>
<evidence type="ECO:0000313" key="7">
    <source>
        <dbReference type="Proteomes" id="UP000239866"/>
    </source>
</evidence>
<keyword evidence="4" id="KW-0408">Iron</keyword>
<evidence type="ECO:0000259" key="5">
    <source>
        <dbReference type="Pfam" id="PF01814"/>
    </source>
</evidence>
<dbReference type="EMBL" id="PXNP01000076">
    <property type="protein sequence ID" value="PSF07136.1"/>
    <property type="molecule type" value="Genomic_DNA"/>
</dbReference>
<sequence length="223" mass="25890">MRYQTILGSCSTTTVNQLIHRCPETLSVFRKYVPDIPEDSPVTVKALAEESGAAPQALCRDLFDVYMEHNPLEDLDTDLLLKLIAENYDARHLEELPKLHRLARKIEAVHRANPDVPKGITLAVKKLEDTLRNHIEKEHTHVMNQMVHDQPPRQETPIAQMNEEHSALKQQLSKLRDMTHNYQAPASACRSWKRFYHELQALDFGLSEQIYLERDVLFPRFQF</sequence>
<reference evidence="6 7" key="1">
    <citation type="submission" date="2018-03" db="EMBL/GenBank/DDBJ databases">
        <title>Marinobacter brunus sp. nov., a marine bacterium of Gamma-proteobacteria isolated from the surface seawater of the South China Sea.</title>
        <authorList>
            <person name="Cheng H."/>
            <person name="Wu Y.-H."/>
            <person name="Xamxidin M."/>
            <person name="Xu X.-W."/>
        </authorList>
    </citation>
    <scope>NUCLEOTIDE SEQUENCE [LARGE SCALE GENOMIC DNA]</scope>
    <source>
        <strain evidence="6 7">NH169-3</strain>
    </source>
</reference>
<dbReference type="GO" id="GO:0005737">
    <property type="term" value="C:cytoplasm"/>
    <property type="evidence" value="ECO:0007669"/>
    <property type="project" value="UniProtKB-SubCell"/>
</dbReference>
<organism evidence="6 7">
    <name type="scientific">Marinobacter fuscus</name>
    <dbReference type="NCBI Taxonomy" id="2109942"/>
    <lineage>
        <taxon>Bacteria</taxon>
        <taxon>Pseudomonadati</taxon>
        <taxon>Pseudomonadota</taxon>
        <taxon>Gammaproteobacteria</taxon>
        <taxon>Pseudomonadales</taxon>
        <taxon>Marinobacteraceae</taxon>
        <taxon>Marinobacter</taxon>
    </lineage>
</organism>
<protein>
    <recommendedName>
        <fullName evidence="5">Hemerythrin-like domain-containing protein</fullName>
    </recommendedName>
</protein>
<dbReference type="RefSeq" id="WP_106762388.1">
    <property type="nucleotide sequence ID" value="NZ_PXNP01000076.1"/>
</dbReference>
<dbReference type="GO" id="GO:0046872">
    <property type="term" value="F:metal ion binding"/>
    <property type="evidence" value="ECO:0007669"/>
    <property type="project" value="UniProtKB-KW"/>
</dbReference>
<dbReference type="Gene3D" id="1.20.120.520">
    <property type="entry name" value="nmb1532 protein domain like"/>
    <property type="match status" value="1"/>
</dbReference>
<dbReference type="InterPro" id="IPR012312">
    <property type="entry name" value="Hemerythrin-like"/>
</dbReference>
<accession>A0A2T1KAI7</accession>
<dbReference type="OrthoDB" id="9797132at2"/>
<evidence type="ECO:0000256" key="2">
    <source>
        <dbReference type="ARBA" id="ARBA00022490"/>
    </source>
</evidence>
<dbReference type="PANTHER" id="PTHR36438:SF1">
    <property type="entry name" value="IRON-SULFUR CLUSTER REPAIR PROTEIN YTFE"/>
    <property type="match status" value="1"/>
</dbReference>
<keyword evidence="3" id="KW-0479">Metal-binding</keyword>
<keyword evidence="7" id="KW-1185">Reference proteome</keyword>
<dbReference type="PANTHER" id="PTHR36438">
    <property type="entry name" value="IRON-SULFUR CLUSTER REPAIR PROTEIN YTFE"/>
    <property type="match status" value="1"/>
</dbReference>
<evidence type="ECO:0000256" key="3">
    <source>
        <dbReference type="ARBA" id="ARBA00022723"/>
    </source>
</evidence>
<gene>
    <name evidence="6" type="ORF">C7H09_10055</name>
</gene>
<evidence type="ECO:0000256" key="4">
    <source>
        <dbReference type="ARBA" id="ARBA00023004"/>
    </source>
</evidence>
<feature type="domain" description="Hemerythrin-like" evidence="5">
    <location>
        <begin position="91"/>
        <end position="220"/>
    </location>
</feature>
<comment type="caution">
    <text evidence="6">The sequence shown here is derived from an EMBL/GenBank/DDBJ whole genome shotgun (WGS) entry which is preliminary data.</text>
</comment>
<comment type="subcellular location">
    <subcellularLocation>
        <location evidence="1">Cytoplasm</location>
    </subcellularLocation>
</comment>
<dbReference type="AlphaFoldDB" id="A0A2T1KAI7"/>
<keyword evidence="2" id="KW-0963">Cytoplasm</keyword>
<dbReference type="Pfam" id="PF01814">
    <property type="entry name" value="Hemerythrin"/>
    <property type="match status" value="1"/>
</dbReference>
<evidence type="ECO:0000256" key="1">
    <source>
        <dbReference type="ARBA" id="ARBA00004496"/>
    </source>
</evidence>
<dbReference type="Proteomes" id="UP000239866">
    <property type="component" value="Unassembled WGS sequence"/>
</dbReference>
<dbReference type="InterPro" id="IPR019903">
    <property type="entry name" value="RIC_family"/>
</dbReference>
<name>A0A2T1KAI7_9GAMM</name>
<evidence type="ECO:0000313" key="6">
    <source>
        <dbReference type="EMBL" id="PSF07136.1"/>
    </source>
</evidence>